<dbReference type="Pfam" id="PF00005">
    <property type="entry name" value="ABC_tran"/>
    <property type="match status" value="1"/>
</dbReference>
<dbReference type="Gene3D" id="3.40.50.300">
    <property type="entry name" value="P-loop containing nucleotide triphosphate hydrolases"/>
    <property type="match status" value="1"/>
</dbReference>
<dbReference type="EMBL" id="MAYW01000269">
    <property type="protein sequence ID" value="ODS30173.1"/>
    <property type="molecule type" value="Genomic_DNA"/>
</dbReference>
<dbReference type="PROSITE" id="PS50893">
    <property type="entry name" value="ABC_TRANSPORTER_2"/>
    <property type="match status" value="1"/>
</dbReference>
<dbReference type="GO" id="GO:0016887">
    <property type="term" value="F:ATP hydrolysis activity"/>
    <property type="evidence" value="ECO:0007669"/>
    <property type="project" value="InterPro"/>
</dbReference>
<dbReference type="PROSITE" id="PS00211">
    <property type="entry name" value="ABC_TRANSPORTER_1"/>
    <property type="match status" value="1"/>
</dbReference>
<dbReference type="InterPro" id="IPR003439">
    <property type="entry name" value="ABC_transporter-like_ATP-bd"/>
</dbReference>
<dbReference type="GO" id="GO:0015697">
    <property type="term" value="P:quaternary ammonium group transport"/>
    <property type="evidence" value="ECO:0007669"/>
    <property type="project" value="UniProtKB-ARBA"/>
</dbReference>
<dbReference type="InterPro" id="IPR017871">
    <property type="entry name" value="ABC_transporter-like_CS"/>
</dbReference>
<sequence>MLIFRDLVKVFPGTKSPAVDNVNLEIAEGETVVLLGSSGCGKSTTLKMVNRLIEPDSGEILYQNKSIKKTTYEKLRRSIGYVIQGIGLFPHWTVAENIGALLRLEGVSAKNRRMRTQELMEMVSLPEATFADRYPEELSGGQQQRVGVARALAADPNLLLMDEPFGALDGVNREKLQKELLRLKHDLRKTILFVTHDLFEAIMLGDRIA</sequence>
<dbReference type="GO" id="GO:0005524">
    <property type="term" value="F:ATP binding"/>
    <property type="evidence" value="ECO:0007669"/>
    <property type="project" value="UniProtKB-KW"/>
</dbReference>
<dbReference type="AlphaFoldDB" id="A0A1E3X3D4"/>
<dbReference type="PANTHER" id="PTHR43117">
    <property type="entry name" value="OSMOPROTECTANT IMPORT ATP-BINDING PROTEIN OSMV"/>
    <property type="match status" value="1"/>
</dbReference>
<evidence type="ECO:0000256" key="1">
    <source>
        <dbReference type="ARBA" id="ARBA00005417"/>
    </source>
</evidence>
<dbReference type="InterPro" id="IPR027417">
    <property type="entry name" value="P-loop_NTPase"/>
</dbReference>
<dbReference type="SUPFAM" id="SSF52540">
    <property type="entry name" value="P-loop containing nucleoside triphosphate hydrolases"/>
    <property type="match status" value="1"/>
</dbReference>
<keyword evidence="2" id="KW-0813">Transport</keyword>
<dbReference type="Proteomes" id="UP000094056">
    <property type="component" value="Unassembled WGS sequence"/>
</dbReference>
<dbReference type="SMART" id="SM00382">
    <property type="entry name" value="AAA"/>
    <property type="match status" value="1"/>
</dbReference>
<keyword evidence="4" id="KW-0067">ATP-binding</keyword>
<gene>
    <name evidence="6" type="primary">opuBA_2</name>
    <name evidence="6" type="ORF">SCARUB_04716</name>
</gene>
<name>A0A1E3X3D4_9BACT</name>
<evidence type="ECO:0000259" key="5">
    <source>
        <dbReference type="PROSITE" id="PS50893"/>
    </source>
</evidence>
<comment type="similarity">
    <text evidence="1">Belongs to the ABC transporter superfamily.</text>
</comment>
<dbReference type="FunFam" id="3.40.50.300:FF:000425">
    <property type="entry name" value="Probable ABC transporter, ATP-binding subunit"/>
    <property type="match status" value="1"/>
</dbReference>
<evidence type="ECO:0000256" key="3">
    <source>
        <dbReference type="ARBA" id="ARBA00022741"/>
    </source>
</evidence>
<dbReference type="PANTHER" id="PTHR43117:SF4">
    <property type="entry name" value="OSMOPROTECTANT IMPORT ATP-BINDING PROTEIN OSMV"/>
    <property type="match status" value="1"/>
</dbReference>
<accession>A0A1E3X3D4</accession>
<dbReference type="InterPro" id="IPR003593">
    <property type="entry name" value="AAA+_ATPase"/>
</dbReference>
<proteinExistence type="inferred from homology"/>
<evidence type="ECO:0000313" key="7">
    <source>
        <dbReference type="Proteomes" id="UP000094056"/>
    </source>
</evidence>
<feature type="domain" description="ABC transporter" evidence="5">
    <location>
        <begin position="2"/>
        <end position="209"/>
    </location>
</feature>
<evidence type="ECO:0000256" key="2">
    <source>
        <dbReference type="ARBA" id="ARBA00022448"/>
    </source>
</evidence>
<evidence type="ECO:0000256" key="4">
    <source>
        <dbReference type="ARBA" id="ARBA00022840"/>
    </source>
</evidence>
<comment type="caution">
    <text evidence="6">The sequence shown here is derived from an EMBL/GenBank/DDBJ whole genome shotgun (WGS) entry which is preliminary data.</text>
</comment>
<evidence type="ECO:0000313" key="6">
    <source>
        <dbReference type="EMBL" id="ODS30173.1"/>
    </source>
</evidence>
<protein>
    <submittedName>
        <fullName evidence="6">ATPase component of glycine betaine ABC type transporter</fullName>
    </submittedName>
</protein>
<feature type="non-terminal residue" evidence="6">
    <location>
        <position position="209"/>
    </location>
</feature>
<keyword evidence="3" id="KW-0547">Nucleotide-binding</keyword>
<organism evidence="6 7">
    <name type="scientific">Candidatus Scalindua rubra</name>
    <dbReference type="NCBI Taxonomy" id="1872076"/>
    <lineage>
        <taxon>Bacteria</taxon>
        <taxon>Pseudomonadati</taxon>
        <taxon>Planctomycetota</taxon>
        <taxon>Candidatus Brocadiia</taxon>
        <taxon>Candidatus Brocadiales</taxon>
        <taxon>Candidatus Scalinduaceae</taxon>
        <taxon>Candidatus Scalindua</taxon>
    </lineage>
</organism>
<reference evidence="6 7" key="1">
    <citation type="submission" date="2016-07" db="EMBL/GenBank/DDBJ databases">
        <title>Draft genome of Scalindua rubra, obtained from a brine-seawater interface in the Red Sea, sheds light on salt adaptation in anammox bacteria.</title>
        <authorList>
            <person name="Speth D.R."/>
            <person name="Lagkouvardos I."/>
            <person name="Wang Y."/>
            <person name="Qian P.-Y."/>
            <person name="Dutilh B.E."/>
            <person name="Jetten M.S."/>
        </authorList>
    </citation>
    <scope>NUCLEOTIDE SEQUENCE [LARGE SCALE GENOMIC DNA]</scope>
    <source>
        <strain evidence="6">BSI-1</strain>
    </source>
</reference>